<evidence type="ECO:0000313" key="12">
    <source>
        <dbReference type="Proteomes" id="UP000189674"/>
    </source>
</evidence>
<evidence type="ECO:0000256" key="1">
    <source>
        <dbReference type="ARBA" id="ARBA00004141"/>
    </source>
</evidence>
<dbReference type="SMART" id="SM00924">
    <property type="entry name" value="MgtE_N"/>
    <property type="match status" value="1"/>
</dbReference>
<proteinExistence type="inferred from homology"/>
<dbReference type="SUPFAM" id="SSF161093">
    <property type="entry name" value="MgtE membrane domain-like"/>
    <property type="match status" value="1"/>
</dbReference>
<dbReference type="GO" id="GO:0015095">
    <property type="term" value="F:magnesium ion transmembrane transporter activity"/>
    <property type="evidence" value="ECO:0007669"/>
    <property type="project" value="InterPro"/>
</dbReference>
<dbReference type="CDD" id="cd04606">
    <property type="entry name" value="CBS_pair_Mg_transporter"/>
    <property type="match status" value="1"/>
</dbReference>
<evidence type="ECO:0000256" key="9">
    <source>
        <dbReference type="SAM" id="Phobius"/>
    </source>
</evidence>
<keyword evidence="6 9" id="KW-1133">Transmembrane helix</keyword>
<keyword evidence="3" id="KW-0813">Transport</keyword>
<dbReference type="GO" id="GO:0016020">
    <property type="term" value="C:membrane"/>
    <property type="evidence" value="ECO:0007669"/>
    <property type="project" value="UniProtKB-SubCell"/>
</dbReference>
<dbReference type="PANTHER" id="PTHR43773">
    <property type="entry name" value="MAGNESIUM TRANSPORTER MGTE"/>
    <property type="match status" value="1"/>
</dbReference>
<dbReference type="Pfam" id="PF01769">
    <property type="entry name" value="MgtE"/>
    <property type="match status" value="1"/>
</dbReference>
<feature type="domain" description="CBS" evidence="10">
    <location>
        <begin position="139"/>
        <end position="201"/>
    </location>
</feature>
<dbReference type="SUPFAM" id="SSF54631">
    <property type="entry name" value="CBS-domain pair"/>
    <property type="match status" value="1"/>
</dbReference>
<dbReference type="KEGG" id="alus:STSP2_02524"/>
<feature type="transmembrane region" description="Helical" evidence="9">
    <location>
        <begin position="286"/>
        <end position="307"/>
    </location>
</feature>
<evidence type="ECO:0000256" key="8">
    <source>
        <dbReference type="PROSITE-ProRule" id="PRU00703"/>
    </source>
</evidence>
<keyword evidence="12" id="KW-1185">Reference proteome</keyword>
<organism evidence="11 12">
    <name type="scientific">Anaerohalosphaera lusitana</name>
    <dbReference type="NCBI Taxonomy" id="1936003"/>
    <lineage>
        <taxon>Bacteria</taxon>
        <taxon>Pseudomonadati</taxon>
        <taxon>Planctomycetota</taxon>
        <taxon>Phycisphaerae</taxon>
        <taxon>Sedimentisphaerales</taxon>
        <taxon>Anaerohalosphaeraceae</taxon>
        <taxon>Anaerohalosphaera</taxon>
    </lineage>
</organism>
<dbReference type="STRING" id="1936003.STSP2_02524"/>
<evidence type="ECO:0000256" key="3">
    <source>
        <dbReference type="ARBA" id="ARBA00022448"/>
    </source>
</evidence>
<dbReference type="InterPro" id="IPR038076">
    <property type="entry name" value="MgtE_N_sf"/>
</dbReference>
<name>A0A1U9NND2_9BACT</name>
<dbReference type="AlphaFoldDB" id="A0A1U9NND2"/>
<gene>
    <name evidence="11" type="primary">mgtE</name>
    <name evidence="11" type="ORF">STSP2_02524</name>
</gene>
<dbReference type="Gene3D" id="1.10.357.20">
    <property type="entry name" value="SLC41 divalent cation transporters, integral membrane domain"/>
    <property type="match status" value="1"/>
</dbReference>
<keyword evidence="5" id="KW-0460">Magnesium</keyword>
<dbReference type="PANTHER" id="PTHR43773:SF1">
    <property type="entry name" value="MAGNESIUM TRANSPORTER MGTE"/>
    <property type="match status" value="1"/>
</dbReference>
<feature type="domain" description="CBS" evidence="10">
    <location>
        <begin position="202"/>
        <end position="258"/>
    </location>
</feature>
<dbReference type="InterPro" id="IPR006668">
    <property type="entry name" value="Mg_transptr_MgtE_intracell_dom"/>
</dbReference>
<comment type="subcellular location">
    <subcellularLocation>
        <location evidence="1">Membrane</location>
        <topology evidence="1">Multi-pass membrane protein</topology>
    </subcellularLocation>
</comment>
<evidence type="ECO:0000256" key="7">
    <source>
        <dbReference type="ARBA" id="ARBA00023136"/>
    </source>
</evidence>
<evidence type="ECO:0000256" key="5">
    <source>
        <dbReference type="ARBA" id="ARBA00022842"/>
    </source>
</evidence>
<keyword evidence="7 9" id="KW-0472">Membrane</keyword>
<evidence type="ECO:0000256" key="6">
    <source>
        <dbReference type="ARBA" id="ARBA00022989"/>
    </source>
</evidence>
<dbReference type="PROSITE" id="PS51371">
    <property type="entry name" value="CBS"/>
    <property type="match status" value="2"/>
</dbReference>
<accession>A0A1U9NND2</accession>
<dbReference type="Gene3D" id="3.10.580.10">
    <property type="entry name" value="CBS-domain"/>
    <property type="match status" value="1"/>
</dbReference>
<dbReference type="InterPro" id="IPR006669">
    <property type="entry name" value="MgtE_transporter"/>
</dbReference>
<dbReference type="InterPro" id="IPR006667">
    <property type="entry name" value="SLC41_membr_dom"/>
</dbReference>
<dbReference type="InterPro" id="IPR000644">
    <property type="entry name" value="CBS_dom"/>
</dbReference>
<dbReference type="Gene3D" id="1.25.60.10">
    <property type="entry name" value="MgtE N-terminal domain-like"/>
    <property type="match status" value="1"/>
</dbReference>
<feature type="transmembrane region" description="Helical" evidence="9">
    <location>
        <begin position="367"/>
        <end position="390"/>
    </location>
</feature>
<comment type="similarity">
    <text evidence="2">Belongs to the SLC41A transporter family.</text>
</comment>
<dbReference type="InterPro" id="IPR036739">
    <property type="entry name" value="SLC41_membr_dom_sf"/>
</dbReference>
<keyword evidence="4 9" id="KW-0812">Transmembrane</keyword>
<feature type="transmembrane region" description="Helical" evidence="9">
    <location>
        <begin position="431"/>
        <end position="457"/>
    </location>
</feature>
<dbReference type="RefSeq" id="WP_146663031.1">
    <property type="nucleotide sequence ID" value="NZ_CP019791.1"/>
</dbReference>
<sequence>MAENEQKQFVEQVQGMLEYELQQDLSTLLEEHRSSEIAEVVELFDTERRLKLLDLLDIETAADVVVKVDEATRHELFCLMPEDRLIDIIAELDADDAADVLGELPEDRRAPVLSHLSFADARRIRGLMRYAEDSAGGIMDPVLVSVYEDATIKEAINKIQDSEIDEDFFTIFVVDRAGKYIGDVRIRTMLTRSETIRVKDIVETDTIHVHVDDDQEEVRNIFKKNELIVVPVLDKNDRLVGRITADRIIEVAEEEAAEDIYAMAGTDAAELQNFSVVHAAGVRMTWLLPCLAGTTITAIIGLAFRGVFSQTPEMLFIFTTAYVFVPMIAAISGNAGLQTSAIVVAGLATGDLAALELRQVFAREVRVAALVALSCGVIGCLTATLLPYMMPQLFQNTGPGSKVAVGADGEIEPDAGSDGRIGTDMSAHLRIVGAFSVAMFAAIMVATTLGLFLPFLFRKIGVDPAISSGPLVTTANDSISATIYLSLTLLLVRHLV</sequence>
<feature type="transmembrane region" description="Helical" evidence="9">
    <location>
        <begin position="314"/>
        <end position="331"/>
    </location>
</feature>
<evidence type="ECO:0000313" key="11">
    <source>
        <dbReference type="EMBL" id="AQT69335.1"/>
    </source>
</evidence>
<evidence type="ECO:0000256" key="2">
    <source>
        <dbReference type="ARBA" id="ARBA00009749"/>
    </source>
</evidence>
<dbReference type="SUPFAM" id="SSF158791">
    <property type="entry name" value="MgtE N-terminal domain-like"/>
    <property type="match status" value="1"/>
</dbReference>
<keyword evidence="8" id="KW-0129">CBS domain</keyword>
<dbReference type="InterPro" id="IPR046342">
    <property type="entry name" value="CBS_dom_sf"/>
</dbReference>
<dbReference type="OrthoDB" id="9790355at2"/>
<evidence type="ECO:0000256" key="4">
    <source>
        <dbReference type="ARBA" id="ARBA00022692"/>
    </source>
</evidence>
<evidence type="ECO:0000259" key="10">
    <source>
        <dbReference type="PROSITE" id="PS51371"/>
    </source>
</evidence>
<reference evidence="12" key="1">
    <citation type="submission" date="2017-02" db="EMBL/GenBank/DDBJ databases">
        <title>Comparative genomics and description of representatives of a novel lineage of planctomycetes thriving in anoxic sediments.</title>
        <authorList>
            <person name="Spring S."/>
            <person name="Bunk B."/>
            <person name="Sproer C."/>
        </authorList>
    </citation>
    <scope>NUCLEOTIDE SEQUENCE [LARGE SCALE GENOMIC DNA]</scope>
    <source>
        <strain evidence="12">ST-NAGAB-D1</strain>
    </source>
</reference>
<dbReference type="Pfam" id="PF03448">
    <property type="entry name" value="MgtE_N"/>
    <property type="match status" value="1"/>
</dbReference>
<protein>
    <submittedName>
        <fullName evidence="11">Magnesium transporter MgtE</fullName>
    </submittedName>
</protein>
<dbReference type="Proteomes" id="UP000189674">
    <property type="component" value="Chromosome"/>
</dbReference>
<dbReference type="Pfam" id="PF00571">
    <property type="entry name" value="CBS"/>
    <property type="match status" value="2"/>
</dbReference>
<dbReference type="EMBL" id="CP019791">
    <property type="protein sequence ID" value="AQT69335.1"/>
    <property type="molecule type" value="Genomic_DNA"/>
</dbReference>